<feature type="region of interest" description="Disordered" evidence="1">
    <location>
        <begin position="1"/>
        <end position="73"/>
    </location>
</feature>
<comment type="caution">
    <text evidence="2">The sequence shown here is derived from an EMBL/GenBank/DDBJ whole genome shotgun (WGS) entry which is preliminary data.</text>
</comment>
<proteinExistence type="predicted"/>
<feature type="compositionally biased region" description="Low complexity" evidence="1">
    <location>
        <begin position="23"/>
        <end position="42"/>
    </location>
</feature>
<feature type="region of interest" description="Disordered" evidence="1">
    <location>
        <begin position="161"/>
        <end position="222"/>
    </location>
</feature>
<accession>A0A5C5G3H2</accession>
<organism evidence="2 3">
    <name type="scientific">Rhodotorula diobovata</name>
    <dbReference type="NCBI Taxonomy" id="5288"/>
    <lineage>
        <taxon>Eukaryota</taxon>
        <taxon>Fungi</taxon>
        <taxon>Dikarya</taxon>
        <taxon>Basidiomycota</taxon>
        <taxon>Pucciniomycotina</taxon>
        <taxon>Microbotryomycetes</taxon>
        <taxon>Sporidiobolales</taxon>
        <taxon>Sporidiobolaceae</taxon>
        <taxon>Rhodotorula</taxon>
    </lineage>
</organism>
<sequence>MASPRATKRLASSSPPLPPPRPTSSLRPRVPRGGQAPGAPARGRGHPARVLLSAGASLSFPRRGRARGGRGSCARRGSLACLWKETGRGERSEKRLQCLFVSTTSGRETARENAEETWTTRRGSELSSECGFVRFASLASSAGRLPPASAWHSSLSLSSFDRTTHAPRTGRQGRQATALRSNCEWDKEREARTEKLRRSREDDGKREGGGRGGGGGGGALWCVSGPVRRGGYRKGERREEWHWVALGRASRRACARVPSALWRSAAQWRE</sequence>
<protein>
    <submittedName>
        <fullName evidence="2">Uncharacterized protein</fullName>
    </submittedName>
</protein>
<evidence type="ECO:0000313" key="3">
    <source>
        <dbReference type="Proteomes" id="UP000311382"/>
    </source>
</evidence>
<evidence type="ECO:0000313" key="2">
    <source>
        <dbReference type="EMBL" id="TNY22441.1"/>
    </source>
</evidence>
<dbReference type="AlphaFoldDB" id="A0A5C5G3H2"/>
<keyword evidence="3" id="KW-1185">Reference proteome</keyword>
<feature type="compositionally biased region" description="Basic and acidic residues" evidence="1">
    <location>
        <begin position="183"/>
        <end position="209"/>
    </location>
</feature>
<dbReference type="Proteomes" id="UP000311382">
    <property type="component" value="Unassembled WGS sequence"/>
</dbReference>
<gene>
    <name evidence="2" type="ORF">DMC30DRAFT_445274</name>
</gene>
<name>A0A5C5G3H2_9BASI</name>
<reference evidence="2 3" key="1">
    <citation type="submission" date="2019-03" db="EMBL/GenBank/DDBJ databases">
        <title>Rhodosporidium diobovatum UCD-FST 08-225 genome sequencing, assembly, and annotation.</title>
        <authorList>
            <person name="Fakankun I.U."/>
            <person name="Fristensky B."/>
            <person name="Levin D.B."/>
        </authorList>
    </citation>
    <scope>NUCLEOTIDE SEQUENCE [LARGE SCALE GENOMIC DNA]</scope>
    <source>
        <strain evidence="2 3">UCD-FST 08-225</strain>
    </source>
</reference>
<feature type="compositionally biased region" description="Gly residues" evidence="1">
    <location>
        <begin position="210"/>
        <end position="219"/>
    </location>
</feature>
<evidence type="ECO:0000256" key="1">
    <source>
        <dbReference type="SAM" id="MobiDB-lite"/>
    </source>
</evidence>
<dbReference type="EMBL" id="SOZI01000025">
    <property type="protein sequence ID" value="TNY22441.1"/>
    <property type="molecule type" value="Genomic_DNA"/>
</dbReference>